<comment type="pathway">
    <text evidence="3 10">Glycan biosynthesis; glycogen biosynthesis.</text>
</comment>
<dbReference type="CDD" id="cd11322">
    <property type="entry name" value="AmyAc_Glg_BE"/>
    <property type="match status" value="1"/>
</dbReference>
<evidence type="ECO:0000256" key="2">
    <source>
        <dbReference type="ARBA" id="ARBA00002953"/>
    </source>
</evidence>
<feature type="domain" description="Glycosyl hydrolase family 13 catalytic" evidence="12">
    <location>
        <begin position="171"/>
        <end position="528"/>
    </location>
</feature>
<accession>V6IWP6</accession>
<dbReference type="Gene3D" id="2.60.40.10">
    <property type="entry name" value="Immunoglobulins"/>
    <property type="match status" value="1"/>
</dbReference>
<dbReference type="Gene3D" id="3.20.20.80">
    <property type="entry name" value="Glycosidases"/>
    <property type="match status" value="1"/>
</dbReference>
<dbReference type="Gene3D" id="2.60.40.1180">
    <property type="entry name" value="Golgi alpha-mannosidase II"/>
    <property type="match status" value="1"/>
</dbReference>
<gene>
    <name evidence="10" type="primary">glgB</name>
    <name evidence="13" type="ORF">P343_10775</name>
</gene>
<dbReference type="InterPro" id="IPR044143">
    <property type="entry name" value="GlgB_N_E_set_prok"/>
</dbReference>
<sequence>MLPVITLKKGRGAMLTVENKPQWSPNDVDLYLFHEGTLYEGYKVFGAHFDQVEGKDGFRFTVWAPNALSVSVVGDFNDWDTGTHVMTRIKQSGVWTSFIKGIGIGERYKYAIKTPSGTVVLKADPYAIYAETRPNTASLTFRTDQYLWKDSKWMKKREKRDDYHQPLAIYECHLGSWKKKEDGKLFTYRELADELVDYVVENDFTHIELMPIMEHPYDRSWGYQITGYFAPTSRFGSPEDFMYFVDTCHARGIGVILDWTPAHFCRDTHGLGKFDGTPLYEPNDPKLADRPQWGTYNFDFSKNEVVSFLISNARYWMDVYHVEGFRIDAVSSMIYLNHNGDLPLDVKNKFGGYENLEAIDFIKKLNEAVFSRYPSALMIAEEATDYPMVSGPTDAGGLGFNYKWNMGWVHDILRYMKLDPSDRRYHHNLITFSMLYAYSENFILSFSHDELVYGKRSLLNKMPGDEWQRFANLRVLYGYFMTHPGKKLLFMGSEFAQFDEWKDLEQLDWKLLDFPTHKAFHHYSVAFNHFYQETSCLWRLDHEGEGFEWIDADNSNQSIISFIRKGKRKGDYCIVVCNFTPTVYHKFKLGVPANGNYLEMFNSDAEAFGGSGQCNREPLASIDEPYHNQPHSVEITVPPLGISVLMKETKKRKLSEPYDQV</sequence>
<dbReference type="STRING" id="1395513.P343_10775"/>
<dbReference type="GO" id="GO:0005829">
    <property type="term" value="C:cytosol"/>
    <property type="evidence" value="ECO:0007669"/>
    <property type="project" value="TreeGrafter"/>
</dbReference>
<dbReference type="InterPro" id="IPR006048">
    <property type="entry name" value="A-amylase/branching_C"/>
</dbReference>
<evidence type="ECO:0000256" key="7">
    <source>
        <dbReference type="ARBA" id="ARBA00022679"/>
    </source>
</evidence>
<dbReference type="InterPro" id="IPR013783">
    <property type="entry name" value="Ig-like_fold"/>
</dbReference>
<feature type="active site" description="Nucleophile" evidence="10 11">
    <location>
        <position position="328"/>
    </location>
</feature>
<dbReference type="SUPFAM" id="SSF51445">
    <property type="entry name" value="(Trans)glycosidases"/>
    <property type="match status" value="1"/>
</dbReference>
<dbReference type="Pfam" id="PF02922">
    <property type="entry name" value="CBM_48"/>
    <property type="match status" value="1"/>
</dbReference>
<evidence type="ECO:0000256" key="11">
    <source>
        <dbReference type="PIRSR" id="PIRSR000463-1"/>
    </source>
</evidence>
<name>V6IWP6_9BACL</name>
<evidence type="ECO:0000256" key="6">
    <source>
        <dbReference type="ARBA" id="ARBA00022676"/>
    </source>
</evidence>
<dbReference type="SUPFAM" id="SSF51011">
    <property type="entry name" value="Glycosyl hydrolase domain"/>
    <property type="match status" value="1"/>
</dbReference>
<dbReference type="EC" id="2.4.1.18" evidence="10"/>
<dbReference type="PANTHER" id="PTHR43651:SF3">
    <property type="entry name" value="1,4-ALPHA-GLUCAN-BRANCHING ENZYME"/>
    <property type="match status" value="1"/>
</dbReference>
<dbReference type="SMART" id="SM00642">
    <property type="entry name" value="Aamy"/>
    <property type="match status" value="1"/>
</dbReference>
<dbReference type="FunFam" id="3.20.20.80:FF:000003">
    <property type="entry name" value="1,4-alpha-glucan branching enzyme GlgB"/>
    <property type="match status" value="1"/>
</dbReference>
<keyword evidence="14" id="KW-1185">Reference proteome</keyword>
<comment type="similarity">
    <text evidence="4 10">Belongs to the glycosyl hydrolase 13 family. GlgB subfamily.</text>
</comment>
<keyword evidence="6 10" id="KW-0328">Glycosyltransferase</keyword>
<dbReference type="InterPro" id="IPR013780">
    <property type="entry name" value="Glyco_hydro_b"/>
</dbReference>
<feature type="active site" description="Proton donor" evidence="10 11">
    <location>
        <position position="381"/>
    </location>
</feature>
<dbReference type="GO" id="GO:0003844">
    <property type="term" value="F:1,4-alpha-glucan branching enzyme activity"/>
    <property type="evidence" value="ECO:0007669"/>
    <property type="project" value="UniProtKB-UniRule"/>
</dbReference>
<dbReference type="InterPro" id="IPR006047">
    <property type="entry name" value="GH13_cat_dom"/>
</dbReference>
<dbReference type="InterPro" id="IPR014756">
    <property type="entry name" value="Ig_E-set"/>
</dbReference>
<comment type="caution">
    <text evidence="13">The sequence shown here is derived from an EMBL/GenBank/DDBJ whole genome shotgun (WGS) entry which is preliminary data.</text>
</comment>
<evidence type="ECO:0000256" key="8">
    <source>
        <dbReference type="ARBA" id="ARBA00023056"/>
    </source>
</evidence>
<dbReference type="Pfam" id="PF00128">
    <property type="entry name" value="Alpha-amylase"/>
    <property type="match status" value="2"/>
</dbReference>
<evidence type="ECO:0000256" key="5">
    <source>
        <dbReference type="ARBA" id="ARBA00022600"/>
    </source>
</evidence>
<evidence type="ECO:0000256" key="9">
    <source>
        <dbReference type="ARBA" id="ARBA00023277"/>
    </source>
</evidence>
<dbReference type="InterPro" id="IPR004193">
    <property type="entry name" value="Glyco_hydro_13_N"/>
</dbReference>
<keyword evidence="8 10" id="KW-0320">Glycogen biosynthesis</keyword>
<dbReference type="CDD" id="cd02855">
    <property type="entry name" value="E_set_GBE_prok_N"/>
    <property type="match status" value="1"/>
</dbReference>
<dbReference type="NCBIfam" id="NF003811">
    <property type="entry name" value="PRK05402.1"/>
    <property type="match status" value="1"/>
</dbReference>
<dbReference type="FunFam" id="2.60.40.1180:FF:000002">
    <property type="entry name" value="1,4-alpha-glucan branching enzyme GlgB"/>
    <property type="match status" value="1"/>
</dbReference>
<comment type="subunit">
    <text evidence="10">Monomer.</text>
</comment>
<dbReference type="EMBL" id="AWTC01000009">
    <property type="protein sequence ID" value="EST11733.1"/>
    <property type="molecule type" value="Genomic_DNA"/>
</dbReference>
<dbReference type="Pfam" id="PF02806">
    <property type="entry name" value="Alpha-amylase_C"/>
    <property type="match status" value="1"/>
</dbReference>
<dbReference type="FunFam" id="2.60.40.10:FF:000169">
    <property type="entry name" value="1,4-alpha-glucan branching enzyme GlgB"/>
    <property type="match status" value="1"/>
</dbReference>
<dbReference type="InterPro" id="IPR017853">
    <property type="entry name" value="GH"/>
</dbReference>
<comment type="function">
    <text evidence="2 10">Catalyzes the formation of the alpha-1,6-glucosidic linkages in glycogen by scission of a 1,4-alpha-linked oligosaccharide from growing alpha-1,4-glucan chains and the subsequent attachment of the oligosaccharide to the alpha-1,6 position.</text>
</comment>
<evidence type="ECO:0000256" key="4">
    <source>
        <dbReference type="ARBA" id="ARBA00009000"/>
    </source>
</evidence>
<dbReference type="AlphaFoldDB" id="V6IWP6"/>
<evidence type="ECO:0000256" key="1">
    <source>
        <dbReference type="ARBA" id="ARBA00000826"/>
    </source>
</evidence>
<dbReference type="PATRIC" id="fig|1395513.3.peg.2176"/>
<dbReference type="NCBIfam" id="NF008967">
    <property type="entry name" value="PRK12313.1"/>
    <property type="match status" value="1"/>
</dbReference>
<evidence type="ECO:0000256" key="3">
    <source>
        <dbReference type="ARBA" id="ARBA00004964"/>
    </source>
</evidence>
<dbReference type="PANTHER" id="PTHR43651">
    <property type="entry name" value="1,4-ALPHA-GLUCAN-BRANCHING ENZYME"/>
    <property type="match status" value="1"/>
</dbReference>
<protein>
    <recommendedName>
        <fullName evidence="10">1,4-alpha-glucan branching enzyme GlgB</fullName>
        <ecNumber evidence="10">2.4.1.18</ecNumber>
    </recommendedName>
    <alternativeName>
        <fullName evidence="10">1,4-alpha-D-glucan:1,4-alpha-D-glucan 6-glucosyl-transferase</fullName>
    </alternativeName>
    <alternativeName>
        <fullName evidence="10">Alpha-(1-&gt;4)-glucan branching enzyme</fullName>
    </alternativeName>
    <alternativeName>
        <fullName evidence="10">Glycogen branching enzyme</fullName>
        <shortName evidence="10">BE</shortName>
    </alternativeName>
</protein>
<proteinExistence type="inferred from homology"/>
<dbReference type="NCBIfam" id="TIGR01515">
    <property type="entry name" value="branching_enzym"/>
    <property type="match status" value="1"/>
</dbReference>
<dbReference type="UniPathway" id="UPA00164"/>
<dbReference type="GO" id="GO:0004553">
    <property type="term" value="F:hydrolase activity, hydrolyzing O-glycosyl compounds"/>
    <property type="evidence" value="ECO:0007669"/>
    <property type="project" value="InterPro"/>
</dbReference>
<dbReference type="eggNOG" id="COG0296">
    <property type="taxonomic scope" value="Bacteria"/>
</dbReference>
<evidence type="ECO:0000313" key="13">
    <source>
        <dbReference type="EMBL" id="EST11733.1"/>
    </source>
</evidence>
<dbReference type="SUPFAM" id="SSF81296">
    <property type="entry name" value="E set domains"/>
    <property type="match status" value="1"/>
</dbReference>
<dbReference type="GO" id="GO:0005978">
    <property type="term" value="P:glycogen biosynthetic process"/>
    <property type="evidence" value="ECO:0007669"/>
    <property type="project" value="UniProtKB-UniRule"/>
</dbReference>
<dbReference type="Proteomes" id="UP000018296">
    <property type="component" value="Unassembled WGS sequence"/>
</dbReference>
<evidence type="ECO:0000313" key="14">
    <source>
        <dbReference type="Proteomes" id="UP000018296"/>
    </source>
</evidence>
<keyword evidence="9 10" id="KW-0119">Carbohydrate metabolism</keyword>
<keyword evidence="5 10" id="KW-0321">Glycogen metabolism</keyword>
<reference evidence="13 14" key="1">
    <citation type="journal article" date="2013" name="Genome Announc.">
        <title>Genome Sequence of Sporolactobacillus laevolacticus DSM442, an Efficient Polymer-Grade D-Lactate Producer from Agricultural Waste Cottonseed as a Nitrogen Source.</title>
        <authorList>
            <person name="Wang H."/>
            <person name="Wang L."/>
            <person name="Ju J."/>
            <person name="Yu B."/>
            <person name="Ma Y."/>
        </authorList>
    </citation>
    <scope>NUCLEOTIDE SEQUENCE [LARGE SCALE GENOMIC DNA]</scope>
    <source>
        <strain evidence="13 14">DSM 442</strain>
    </source>
</reference>
<comment type="catalytic activity">
    <reaction evidence="1 10">
        <text>Transfers a segment of a (1-&gt;4)-alpha-D-glucan chain to a primary hydroxy group in a similar glucan chain.</text>
        <dbReference type="EC" id="2.4.1.18"/>
    </reaction>
</comment>
<dbReference type="HAMAP" id="MF_00685">
    <property type="entry name" value="GlgB"/>
    <property type="match status" value="1"/>
</dbReference>
<dbReference type="GO" id="GO:0043169">
    <property type="term" value="F:cation binding"/>
    <property type="evidence" value="ECO:0007669"/>
    <property type="project" value="InterPro"/>
</dbReference>
<evidence type="ECO:0000259" key="12">
    <source>
        <dbReference type="SMART" id="SM00642"/>
    </source>
</evidence>
<evidence type="ECO:0000256" key="10">
    <source>
        <dbReference type="HAMAP-Rule" id="MF_00685"/>
    </source>
</evidence>
<dbReference type="PIRSF" id="PIRSF000463">
    <property type="entry name" value="GlgB"/>
    <property type="match status" value="1"/>
</dbReference>
<keyword evidence="7 10" id="KW-0808">Transferase</keyword>
<organism evidence="13 14">
    <name type="scientific">Sporolactobacillus laevolacticus DSM 442</name>
    <dbReference type="NCBI Taxonomy" id="1395513"/>
    <lineage>
        <taxon>Bacteria</taxon>
        <taxon>Bacillati</taxon>
        <taxon>Bacillota</taxon>
        <taxon>Bacilli</taxon>
        <taxon>Bacillales</taxon>
        <taxon>Sporolactobacillaceae</taxon>
        <taxon>Sporolactobacillus</taxon>
    </lineage>
</organism>
<dbReference type="InterPro" id="IPR006407">
    <property type="entry name" value="GlgB"/>
</dbReference>
<dbReference type="InterPro" id="IPR037439">
    <property type="entry name" value="Branching_enzy"/>
</dbReference>